<reference evidence="2 3" key="1">
    <citation type="submission" date="2023-05" db="EMBL/GenBank/DDBJ databases">
        <title>Draft genome of Paenibacillus sp. CCS26.</title>
        <authorList>
            <person name="Akita H."/>
            <person name="Shinto Y."/>
            <person name="Kimura Z."/>
        </authorList>
    </citation>
    <scope>NUCLEOTIDE SEQUENCE [LARGE SCALE GENOMIC DNA]</scope>
    <source>
        <strain evidence="2 3">CCS26</strain>
    </source>
</reference>
<dbReference type="Proteomes" id="UP001285921">
    <property type="component" value="Unassembled WGS sequence"/>
</dbReference>
<dbReference type="Pfam" id="PF22882">
    <property type="entry name" value="GT-D-like"/>
    <property type="match status" value="1"/>
</dbReference>
<feature type="domain" description="GT-D fold-like" evidence="1">
    <location>
        <begin position="1"/>
        <end position="190"/>
    </location>
</feature>
<sequence length="198" mass="22840">MAQNSVWPIRDVLKEPWTKKANHGEKGVHLPNIRLRNELVQGIRNANVVGVLLLNDNRIHAPKRLKRILTNKIFTHFNLSPRYTCDACINRYIPKYKAFWDVLKNRRVLLISQHANEMKQVLVNKYGLNVTGTIFFSDYRQINRVLKEVDMLKNKFDLVLISAGVNAVILAPKIARRTGKVAIDFGQGHKNFMKSRTV</sequence>
<dbReference type="EMBL" id="BTCL01000001">
    <property type="protein sequence ID" value="GMK42886.1"/>
    <property type="molecule type" value="Genomic_DNA"/>
</dbReference>
<gene>
    <name evidence="2" type="ORF">PghCCS26_00130</name>
</gene>
<accession>A0ABQ6ND35</accession>
<dbReference type="NCBIfam" id="NF040628">
    <property type="entry name" value="GT-D_rel"/>
    <property type="match status" value="1"/>
</dbReference>
<evidence type="ECO:0000313" key="3">
    <source>
        <dbReference type="Proteomes" id="UP001285921"/>
    </source>
</evidence>
<protein>
    <recommendedName>
        <fullName evidence="1">GT-D fold-like domain-containing protein</fullName>
    </recommendedName>
</protein>
<proteinExistence type="predicted"/>
<comment type="caution">
    <text evidence="2">The sequence shown here is derived from an EMBL/GenBank/DDBJ whole genome shotgun (WGS) entry which is preliminary data.</text>
</comment>
<keyword evidence="3" id="KW-1185">Reference proteome</keyword>
<dbReference type="InterPro" id="IPR049785">
    <property type="entry name" value="GT-D-like_firm"/>
</dbReference>
<name>A0ABQ6ND35_9BACL</name>
<dbReference type="InterPro" id="IPR055171">
    <property type="entry name" value="GT-D-like"/>
</dbReference>
<evidence type="ECO:0000313" key="2">
    <source>
        <dbReference type="EMBL" id="GMK42886.1"/>
    </source>
</evidence>
<evidence type="ECO:0000259" key="1">
    <source>
        <dbReference type="Pfam" id="PF22882"/>
    </source>
</evidence>
<organism evidence="2 3">
    <name type="scientific">Paenibacillus glycanilyticus</name>
    <dbReference type="NCBI Taxonomy" id="126569"/>
    <lineage>
        <taxon>Bacteria</taxon>
        <taxon>Bacillati</taxon>
        <taxon>Bacillota</taxon>
        <taxon>Bacilli</taxon>
        <taxon>Bacillales</taxon>
        <taxon>Paenibacillaceae</taxon>
        <taxon>Paenibacillus</taxon>
    </lineage>
</organism>